<feature type="domain" description="Tripartite ATP-independent periplasmic transporters DctQ component" evidence="10">
    <location>
        <begin position="26"/>
        <end position="154"/>
    </location>
</feature>
<feature type="transmembrane region" description="Helical" evidence="9">
    <location>
        <begin position="87"/>
        <end position="108"/>
    </location>
</feature>
<name>A0ABS1DCB0_9PROT</name>
<evidence type="ECO:0000256" key="4">
    <source>
        <dbReference type="ARBA" id="ARBA00022519"/>
    </source>
</evidence>
<keyword evidence="6 9" id="KW-1133">Transmembrane helix</keyword>
<gene>
    <name evidence="11" type="ORF">CKO28_04935</name>
</gene>
<evidence type="ECO:0000256" key="7">
    <source>
        <dbReference type="ARBA" id="ARBA00023136"/>
    </source>
</evidence>
<accession>A0ABS1DCB0</accession>
<dbReference type="InterPro" id="IPR055348">
    <property type="entry name" value="DctQ"/>
</dbReference>
<dbReference type="InterPro" id="IPR007387">
    <property type="entry name" value="TRAP_DctQ"/>
</dbReference>
<dbReference type="Pfam" id="PF04290">
    <property type="entry name" value="DctQ"/>
    <property type="match status" value="1"/>
</dbReference>
<proteinExistence type="inferred from homology"/>
<dbReference type="Proteomes" id="UP001296873">
    <property type="component" value="Unassembled WGS sequence"/>
</dbReference>
<evidence type="ECO:0000256" key="5">
    <source>
        <dbReference type="ARBA" id="ARBA00022692"/>
    </source>
</evidence>
<dbReference type="PANTHER" id="PTHR35011">
    <property type="entry name" value="2,3-DIKETO-L-GULONATE TRAP TRANSPORTER SMALL PERMEASE PROTEIN YIAM"/>
    <property type="match status" value="1"/>
</dbReference>
<comment type="subunit">
    <text evidence="9">The complex comprises the extracytoplasmic solute receptor protein and the two transmembrane proteins.</text>
</comment>
<keyword evidence="5 9" id="KW-0812">Transmembrane</keyword>
<evidence type="ECO:0000256" key="8">
    <source>
        <dbReference type="ARBA" id="ARBA00038436"/>
    </source>
</evidence>
<evidence type="ECO:0000259" key="10">
    <source>
        <dbReference type="Pfam" id="PF04290"/>
    </source>
</evidence>
<feature type="transmembrane region" description="Helical" evidence="9">
    <location>
        <begin position="45"/>
        <end position="66"/>
    </location>
</feature>
<evidence type="ECO:0000313" key="11">
    <source>
        <dbReference type="EMBL" id="MBK1667373.1"/>
    </source>
</evidence>
<keyword evidence="12" id="KW-1185">Reference proteome</keyword>
<keyword evidence="2 9" id="KW-0813">Transport</keyword>
<evidence type="ECO:0000256" key="9">
    <source>
        <dbReference type="RuleBase" id="RU369079"/>
    </source>
</evidence>
<evidence type="ECO:0000256" key="2">
    <source>
        <dbReference type="ARBA" id="ARBA00022448"/>
    </source>
</evidence>
<protein>
    <recommendedName>
        <fullName evidence="9">TRAP transporter small permease protein</fullName>
    </recommendedName>
</protein>
<evidence type="ECO:0000256" key="3">
    <source>
        <dbReference type="ARBA" id="ARBA00022475"/>
    </source>
</evidence>
<organism evidence="11 12">
    <name type="scientific">Rhodovibrio sodomensis</name>
    <dbReference type="NCBI Taxonomy" id="1088"/>
    <lineage>
        <taxon>Bacteria</taxon>
        <taxon>Pseudomonadati</taxon>
        <taxon>Pseudomonadota</taxon>
        <taxon>Alphaproteobacteria</taxon>
        <taxon>Rhodospirillales</taxon>
        <taxon>Rhodovibrionaceae</taxon>
        <taxon>Rhodovibrio</taxon>
    </lineage>
</organism>
<dbReference type="EMBL" id="NRRL01000006">
    <property type="protein sequence ID" value="MBK1667373.1"/>
    <property type="molecule type" value="Genomic_DNA"/>
</dbReference>
<sequence>MYLSRIADRLSRTFEVISETALVALLLLVGHEVFLRYVLNAPTQYSVEFSEYLLVLLSFFSIAYVLQRDRHVRVTFVRELLPPRGRALADMLAYLLLIGYSGVLIYYGGEMSLTAFMGDDRSSSLVSFPLFIPYALIPLGALALALQAAVKAGDAAQRVRAGDPSMSGEE</sequence>
<keyword evidence="4 9" id="KW-0997">Cell inner membrane</keyword>
<feature type="transmembrane region" description="Helical" evidence="9">
    <location>
        <begin position="128"/>
        <end position="150"/>
    </location>
</feature>
<keyword evidence="3" id="KW-1003">Cell membrane</keyword>
<keyword evidence="7 9" id="KW-0472">Membrane</keyword>
<evidence type="ECO:0000313" key="12">
    <source>
        <dbReference type="Proteomes" id="UP001296873"/>
    </source>
</evidence>
<evidence type="ECO:0000256" key="6">
    <source>
        <dbReference type="ARBA" id="ARBA00022989"/>
    </source>
</evidence>
<evidence type="ECO:0000256" key="1">
    <source>
        <dbReference type="ARBA" id="ARBA00004429"/>
    </source>
</evidence>
<feature type="transmembrane region" description="Helical" evidence="9">
    <location>
        <begin position="21"/>
        <end position="39"/>
    </location>
</feature>
<reference evidence="11 12" key="1">
    <citation type="journal article" date="2020" name="Microorganisms">
        <title>Osmotic Adaptation and Compatible Solute Biosynthesis of Phototrophic Bacteria as Revealed from Genome Analyses.</title>
        <authorList>
            <person name="Imhoff J.F."/>
            <person name="Rahn T."/>
            <person name="Kunzel S."/>
            <person name="Keller A."/>
            <person name="Neulinger S.C."/>
        </authorList>
    </citation>
    <scope>NUCLEOTIDE SEQUENCE [LARGE SCALE GENOMIC DNA]</scope>
    <source>
        <strain evidence="11 12">DSM 9895</strain>
    </source>
</reference>
<comment type="caution">
    <text evidence="11">The sequence shown here is derived from an EMBL/GenBank/DDBJ whole genome shotgun (WGS) entry which is preliminary data.</text>
</comment>
<comment type="subcellular location">
    <subcellularLocation>
        <location evidence="1 9">Cell inner membrane</location>
        <topology evidence="1 9">Multi-pass membrane protein</topology>
    </subcellularLocation>
</comment>
<comment type="function">
    <text evidence="9">Part of the tripartite ATP-independent periplasmic (TRAP) transport system.</text>
</comment>
<comment type="similarity">
    <text evidence="8 9">Belongs to the TRAP transporter small permease family.</text>
</comment>